<dbReference type="Proteomes" id="UP001138768">
    <property type="component" value="Unassembled WGS sequence"/>
</dbReference>
<protein>
    <recommendedName>
        <fullName evidence="1">PilZ domain-containing protein</fullName>
    </recommendedName>
</protein>
<feature type="domain" description="PilZ" evidence="1">
    <location>
        <begin position="23"/>
        <end position="115"/>
    </location>
</feature>
<dbReference type="EMBL" id="NRRY01000003">
    <property type="protein sequence ID" value="MBK1617391.1"/>
    <property type="molecule type" value="Genomic_DNA"/>
</dbReference>
<dbReference type="Pfam" id="PF07238">
    <property type="entry name" value="PilZ"/>
    <property type="match status" value="1"/>
</dbReference>
<sequence length="135" mass="15158">MALSDSAISELRQQGHTLSIASRRDVRTVVACYARLELLPRKYGGICHGISHDLSKGGIKVRMFQKLRVDSRVLVQLCCSENVNPLTMSGAVVWTSLDAWNEQWLYGIAFADPDHGISQRFKEMNMPLVVNHNEC</sequence>
<evidence type="ECO:0000259" key="1">
    <source>
        <dbReference type="Pfam" id="PF07238"/>
    </source>
</evidence>
<dbReference type="AlphaFoldDB" id="A0A9X0W5V6"/>
<proteinExistence type="predicted"/>
<gene>
    <name evidence="2" type="ORF">CKO42_02755</name>
</gene>
<dbReference type="GO" id="GO:0035438">
    <property type="term" value="F:cyclic-di-GMP binding"/>
    <property type="evidence" value="ECO:0007669"/>
    <property type="project" value="InterPro"/>
</dbReference>
<evidence type="ECO:0000313" key="2">
    <source>
        <dbReference type="EMBL" id="MBK1617391.1"/>
    </source>
</evidence>
<reference evidence="2 3" key="1">
    <citation type="journal article" date="2020" name="Microorganisms">
        <title>Osmotic Adaptation and Compatible Solute Biosynthesis of Phototrophic Bacteria as Revealed from Genome Analyses.</title>
        <authorList>
            <person name="Imhoff J.F."/>
            <person name="Rahn T."/>
            <person name="Kunzel S."/>
            <person name="Keller A."/>
            <person name="Neulinger S.C."/>
        </authorList>
    </citation>
    <scope>NUCLEOTIDE SEQUENCE [LARGE SCALE GENOMIC DNA]</scope>
    <source>
        <strain evidence="2 3">DSM 25653</strain>
    </source>
</reference>
<name>A0A9X0W5V6_9GAMM</name>
<dbReference type="InterPro" id="IPR009875">
    <property type="entry name" value="PilZ_domain"/>
</dbReference>
<dbReference type="RefSeq" id="WP_200238326.1">
    <property type="nucleotide sequence ID" value="NZ_NRRY01000003.1"/>
</dbReference>
<organism evidence="2 3">
    <name type="scientific">Lamprobacter modestohalophilus</name>
    <dbReference type="NCBI Taxonomy" id="1064514"/>
    <lineage>
        <taxon>Bacteria</taxon>
        <taxon>Pseudomonadati</taxon>
        <taxon>Pseudomonadota</taxon>
        <taxon>Gammaproteobacteria</taxon>
        <taxon>Chromatiales</taxon>
        <taxon>Chromatiaceae</taxon>
        <taxon>Lamprobacter</taxon>
    </lineage>
</organism>
<dbReference type="SUPFAM" id="SSF141371">
    <property type="entry name" value="PilZ domain-like"/>
    <property type="match status" value="1"/>
</dbReference>
<keyword evidence="3" id="KW-1185">Reference proteome</keyword>
<accession>A0A9X0W5V6</accession>
<comment type="caution">
    <text evidence="2">The sequence shown here is derived from an EMBL/GenBank/DDBJ whole genome shotgun (WGS) entry which is preliminary data.</text>
</comment>
<evidence type="ECO:0000313" key="3">
    <source>
        <dbReference type="Proteomes" id="UP001138768"/>
    </source>
</evidence>
<dbReference type="Gene3D" id="2.40.10.220">
    <property type="entry name" value="predicted glycosyltransferase like domains"/>
    <property type="match status" value="1"/>
</dbReference>